<dbReference type="Gene3D" id="3.10.350.10">
    <property type="entry name" value="LysM domain"/>
    <property type="match status" value="1"/>
</dbReference>
<gene>
    <name evidence="2" type="ORF">Ami3637_16205</name>
</gene>
<organism evidence="2 3">
    <name type="scientific">Aminipila terrae</name>
    <dbReference type="NCBI Taxonomy" id="2697030"/>
    <lineage>
        <taxon>Bacteria</taxon>
        <taxon>Bacillati</taxon>
        <taxon>Bacillota</taxon>
        <taxon>Clostridia</taxon>
        <taxon>Peptostreptococcales</taxon>
        <taxon>Anaerovoracaceae</taxon>
        <taxon>Aminipila</taxon>
    </lineage>
</organism>
<dbReference type="AlphaFoldDB" id="A0A6P1MKN8"/>
<dbReference type="CDD" id="cd00118">
    <property type="entry name" value="LysM"/>
    <property type="match status" value="1"/>
</dbReference>
<proteinExistence type="predicted"/>
<protein>
    <submittedName>
        <fullName evidence="2">LysM peptidoglycan-binding domain-containing protein</fullName>
    </submittedName>
</protein>
<sequence length="248" mass="28285">MRQYTVKPNDTLFMIAKQFGVPLVQLIKANPEISNTKPLYIGQIINIPELLPIPKQLDAIESNAEDIIDDIYAADWEKAVSKVNLIKTNMDELTPLLKEAVVPAELISGMNLAIKNLEQNVIQKKAYSAIAQANRITMYIPDMLDYFKVIIPTDVIRLDYLGRQIILNVEGNDWNEANNNYIAAKKIWERLKPQLDTKYSKDIEDFDQATKTLGESINNKNYQNTIDNANILLDKVDVLETDFKQQNT</sequence>
<keyword evidence="3" id="KW-1185">Reference proteome</keyword>
<name>A0A6P1MKN8_9FIRM</name>
<dbReference type="InterPro" id="IPR036779">
    <property type="entry name" value="LysM_dom_sf"/>
</dbReference>
<dbReference type="SUPFAM" id="SSF54106">
    <property type="entry name" value="LysM domain"/>
    <property type="match status" value="1"/>
</dbReference>
<evidence type="ECO:0000259" key="1">
    <source>
        <dbReference type="PROSITE" id="PS51782"/>
    </source>
</evidence>
<evidence type="ECO:0000313" key="3">
    <source>
        <dbReference type="Proteomes" id="UP000463883"/>
    </source>
</evidence>
<dbReference type="Pfam" id="PF01476">
    <property type="entry name" value="LysM"/>
    <property type="match status" value="1"/>
</dbReference>
<dbReference type="RefSeq" id="WP_162363478.1">
    <property type="nucleotide sequence ID" value="NZ_CP047591.1"/>
</dbReference>
<evidence type="ECO:0000313" key="2">
    <source>
        <dbReference type="EMBL" id="QHI73713.1"/>
    </source>
</evidence>
<dbReference type="SMART" id="SM00257">
    <property type="entry name" value="LysM"/>
    <property type="match status" value="1"/>
</dbReference>
<dbReference type="KEGG" id="amic:Ami3637_16205"/>
<dbReference type="PROSITE" id="PS51782">
    <property type="entry name" value="LYSM"/>
    <property type="match status" value="1"/>
</dbReference>
<dbReference type="InterPro" id="IPR018392">
    <property type="entry name" value="LysM"/>
</dbReference>
<reference evidence="2 3" key="1">
    <citation type="submission" date="2020-01" db="EMBL/GenBank/DDBJ databases">
        <title>Genomic analysis of Aminipila sp. CBA3637.</title>
        <authorList>
            <person name="Kim Y.B."/>
            <person name="Roh S.W."/>
        </authorList>
    </citation>
    <scope>NUCLEOTIDE SEQUENCE [LARGE SCALE GENOMIC DNA]</scope>
    <source>
        <strain evidence="2 3">CBA3637</strain>
    </source>
</reference>
<dbReference type="EMBL" id="CP047591">
    <property type="protein sequence ID" value="QHI73713.1"/>
    <property type="molecule type" value="Genomic_DNA"/>
</dbReference>
<dbReference type="Proteomes" id="UP000463883">
    <property type="component" value="Chromosome"/>
</dbReference>
<accession>A0A6P1MKN8</accession>
<feature type="domain" description="LysM" evidence="1">
    <location>
        <begin position="2"/>
        <end position="47"/>
    </location>
</feature>